<dbReference type="Pfam" id="PF18479">
    <property type="entry name" value="PIN_11"/>
    <property type="match status" value="1"/>
</dbReference>
<dbReference type="EMBL" id="BMAT01010761">
    <property type="protein sequence ID" value="GFR60214.1"/>
    <property type="molecule type" value="Genomic_DNA"/>
</dbReference>
<evidence type="ECO:0000256" key="1">
    <source>
        <dbReference type="PROSITE-ProRule" id="PRU00042"/>
    </source>
</evidence>
<feature type="region of interest" description="Disordered" evidence="2">
    <location>
        <begin position="1515"/>
        <end position="1539"/>
    </location>
</feature>
<evidence type="ECO:0000256" key="2">
    <source>
        <dbReference type="SAM" id="MobiDB-lite"/>
    </source>
</evidence>
<dbReference type="Proteomes" id="UP000762676">
    <property type="component" value="Unassembled WGS sequence"/>
</dbReference>
<keyword evidence="1" id="KW-0479">Metal-binding</keyword>
<feature type="compositionally biased region" description="Polar residues" evidence="2">
    <location>
        <begin position="1990"/>
        <end position="2030"/>
    </location>
</feature>
<dbReference type="InterPro" id="IPR041192">
    <property type="entry name" value="PIN_11"/>
</dbReference>
<keyword evidence="1" id="KW-0863">Zinc-finger</keyword>
<dbReference type="InterPro" id="IPR013087">
    <property type="entry name" value="Znf_C2H2_type"/>
</dbReference>
<protein>
    <submittedName>
        <fullName evidence="4">Zinc finger protein 451</fullName>
    </submittedName>
</protein>
<keyword evidence="1" id="KW-0862">Zinc</keyword>
<dbReference type="PROSITE" id="PS00028">
    <property type="entry name" value="ZINC_FINGER_C2H2_1"/>
    <property type="match status" value="4"/>
</dbReference>
<accession>A0AAV4EHC3</accession>
<feature type="compositionally biased region" description="Polar residues" evidence="2">
    <location>
        <begin position="1227"/>
        <end position="1245"/>
    </location>
</feature>
<reference evidence="4 5" key="1">
    <citation type="journal article" date="2021" name="Elife">
        <title>Chloroplast acquisition without the gene transfer in kleptoplastic sea slugs, Plakobranchus ocellatus.</title>
        <authorList>
            <person name="Maeda T."/>
            <person name="Takahashi S."/>
            <person name="Yoshida T."/>
            <person name="Shimamura S."/>
            <person name="Takaki Y."/>
            <person name="Nagai Y."/>
            <person name="Toyoda A."/>
            <person name="Suzuki Y."/>
            <person name="Arimoto A."/>
            <person name="Ishii H."/>
            <person name="Satoh N."/>
            <person name="Nishiyama T."/>
            <person name="Hasebe M."/>
            <person name="Maruyama T."/>
            <person name="Minagawa J."/>
            <person name="Obokata J."/>
            <person name="Shigenobu S."/>
        </authorList>
    </citation>
    <scope>NUCLEOTIDE SEQUENCE [LARGE SCALE GENOMIC DNA]</scope>
</reference>
<evidence type="ECO:0000313" key="5">
    <source>
        <dbReference type="Proteomes" id="UP000762676"/>
    </source>
</evidence>
<feature type="domain" description="C2H2-type" evidence="3">
    <location>
        <begin position="776"/>
        <end position="802"/>
    </location>
</feature>
<dbReference type="GO" id="GO:0008270">
    <property type="term" value="F:zinc ion binding"/>
    <property type="evidence" value="ECO:0007669"/>
    <property type="project" value="UniProtKB-KW"/>
</dbReference>
<comment type="caution">
    <text evidence="4">The sequence shown here is derived from an EMBL/GenBank/DDBJ whole genome shotgun (WGS) entry which is preliminary data.</text>
</comment>
<proteinExistence type="predicted"/>
<feature type="compositionally biased region" description="Polar residues" evidence="2">
    <location>
        <begin position="321"/>
        <end position="335"/>
    </location>
</feature>
<dbReference type="Pfam" id="PF23101">
    <property type="entry name" value="Zf-C2H2_ZNF451_1st"/>
    <property type="match status" value="1"/>
</dbReference>
<feature type="region of interest" description="Disordered" evidence="2">
    <location>
        <begin position="321"/>
        <end position="350"/>
    </location>
</feature>
<keyword evidence="5" id="KW-1185">Reference proteome</keyword>
<sequence>MKTQGESGRGKRPMKSSLKTAFSNKSSKCQKLRKKVRFDLPKRLTPSDAAPFKECIGQCRRTGFNQLLCCNEMQLKSRSCDNVMCPESADKTKPWQSVTCLAPPPSPTKCYSYCSSACWMKLPCGKPPLGYSTGPIMLGKCHRLQPKKGIMRKKMTRVLSCKDRIPTPRWVRYPTGLKSEQAPNPRSSCCLNCANVAHSSKDFCVVSPKLRVENGAFSERYNSNWSLSDSAVKEVFRASDLSNQRDQRRWVIEDLSQNIGRLQIASRKAKCYPCIGDLSEESNSTWQSTSNELLGFVEMNPCLCDSTDQLGKHDDCNNTGRNVSGNSYCDTNNSSVEKKPKQEVTSQIQNSSKDHVILSSTVNMETTETDVNTSSCSSHTNRPPDCADIAHGHKGSDPSKPANFVHSCTSQALTRPSSSNKPTSNDYLLDKSTSVDSVVAVNCSATTTLHPYFDLLVNPENEIDEEFWHTVCPDNSTDDFTSPASCSSFAPHTATDLTGEMGENTDAQCSNKPGQGSSDRCHTTSPETQHVSDKNHSSLTKRQTVLGIHNSSAALDPYKGDVQQTHSVSQTSLDIPPGSESASEIGTVHHCPARESVQADTDVTVSVNSNQHSSEVIEAISEPANNLTTDNAVSKDSQPAQPNNTCAYSNNSKPYVTQDEDFTKTENTDNQGVAGVKKEVEEIREDEQPQPLLMCCVLNCNLQFSTPSLLNEHVAQMNHSPCNPLATILDGIEPSGCIRYMCPRCGEIFEDEDSCQAHMFQARHACLLSPVPTTVYACPECLRFFSDFSSAQQHMDNMSHHGYAFYFPDDLPNRAQPIPVPQRLMREIVSRCKRVKYSLVCQDCGLGLADTEELRFHLDSRHIVAAKCCTSVRDVFADLLTDQACAECGQFIYQGLPPTGMCLHIDCPFQGPVLSWPARTLREFVLRCGISGTGVATELNLDCNRRAPHPTSPLVLAVPDLNSGNVTTETMSSEGLSAHRSLSESTLRSGDDIDISKLIPVEAGPSSEHLAVRDKTKEFNVVTPTVSREVDVNVGSSSWRSTESDSTFDPTISQCVRRICDPQLTCESTSEQMSTPSTSAACTSSMASSAPCSSKDVQSVSNFNHRGFSYGSCPCPSNSRASCRSFSSTSLDSSNMRSLMQSCSFVMEIDSDGDDDDNNVNKENVCLGIKPPKESSDNGNTGLNDKKSTNPTAVGKPNDSTSQETFRHVSPGEAVEKPSSAFHGTQLDVSKTSYSESNPSETLFSVSPVEKSADKSNRMVFGSGASLDKGFLYWHPRNSSDTRNSRDQSTQVEMSDGLGSSANYPVRQNAMSLAQHVIVSRLTATLIPQTDTIFISSLAEKPSTDDDEIGNRDIENEDDVGIRYFVTNKQTQHFQSKLHGRRLTRLPRYLSRQRRVLHSKVVARKRKVQVRKLKRRSGTVKASLKYRGKLSKSFRVHTLSVLSKSPNDLTCTASSLKHATYTNPLLGLLEVTISASKAKELAEKDHTSSSKSEPTYKLVKADNGPVAKHNDMEIECEENPETSQVPSESREGILSSKNQELRRHIESDLREDKSNLPSVQNSKNYPVKKEITPCDLKTQFSLRNDNEIQPKDSTVDVSKLSADESRYFILTEDVNLKNAGPEKQSNYSHLYKTGPSKASPICSDMFAQGALQQESVLPLVRTFEQDQKTTVLENRFETEESLGVRLALETKTVENDAEESVIGENFHSQDKFMAVKNATLIDDSVGESYFCFDSSINSIKSVDVVNPQYVEDNHSSQLSKSRYPNNLEQLLQAEHEPSCSITYSYKDTELQNTASNLKGIHTESHQQILDKMRRKPQRKSAKNLAANKALTKEDNGDTYKALNGPQTRSCALYKRRGLAAANKGLKKNVIRKKISKAKSTTQKKSRVCKKGTRRILRNQTSRSCKFRMSKRAKGLKKKCFEKNCSKLRSNPPMKPRDRFIPLRTTQLKCNTCSIPGTEAVQHQQCEDRSKKIHHRNVLCGKLKPKCTHLSLSSTQPNTQLGDTVSTRPGNSYENAIKQSNNESKQTTTRIQCRRKQRSDKEVNDDKTEEPKTKSEAKFSAQIYSDNASKQLPFSTNNVERDEEKELPMGLPQALDVVSQVAPRLVHSLMLSLDGPSSSRSSLLSRPSSTTAAAACASSSVNSQAQASSMTAVQGHSHYHKLRTPKIQHLSSMCSIVFADLENFMFFKHFRGSLPPLTFVWGFISARPQGPFHREKYFRKYQLYRELKSNKCTHVSTDIGYGKDAVDFAMTLAIAKLDDRLPASIRFYIVSNDGGFREVENQMRRAKREVKVIAPRRHSLTIAGFA</sequence>
<feature type="region of interest" description="Disordered" evidence="2">
    <location>
        <begin position="1"/>
        <end position="27"/>
    </location>
</feature>
<feature type="region of interest" description="Disordered" evidence="2">
    <location>
        <begin position="1278"/>
        <end position="1303"/>
    </location>
</feature>
<organism evidence="4 5">
    <name type="scientific">Elysia marginata</name>
    <dbReference type="NCBI Taxonomy" id="1093978"/>
    <lineage>
        <taxon>Eukaryota</taxon>
        <taxon>Metazoa</taxon>
        <taxon>Spiralia</taxon>
        <taxon>Lophotrochozoa</taxon>
        <taxon>Mollusca</taxon>
        <taxon>Gastropoda</taxon>
        <taxon>Heterobranchia</taxon>
        <taxon>Euthyneura</taxon>
        <taxon>Panpulmonata</taxon>
        <taxon>Sacoglossa</taxon>
        <taxon>Placobranchoidea</taxon>
        <taxon>Plakobranchidae</taxon>
        <taxon>Elysia</taxon>
    </lineage>
</organism>
<feature type="region of interest" description="Disordered" evidence="2">
    <location>
        <begin position="409"/>
        <end position="429"/>
    </location>
</feature>
<feature type="region of interest" description="Disordered" evidence="2">
    <location>
        <begin position="502"/>
        <end position="538"/>
    </location>
</feature>
<feature type="compositionally biased region" description="Polar residues" evidence="2">
    <location>
        <begin position="17"/>
        <end position="27"/>
    </location>
</feature>
<gene>
    <name evidence="4" type="ORF">ElyMa_005402700</name>
</gene>
<name>A0AAV4EHC3_9GAST</name>
<feature type="region of interest" description="Disordered" evidence="2">
    <location>
        <begin position="1150"/>
        <end position="1251"/>
    </location>
</feature>
<evidence type="ECO:0000313" key="4">
    <source>
        <dbReference type="EMBL" id="GFR60214.1"/>
    </source>
</evidence>
<dbReference type="PROSITE" id="PS50157">
    <property type="entry name" value="ZINC_FINGER_C2H2_2"/>
    <property type="match status" value="1"/>
</dbReference>
<feature type="compositionally biased region" description="Polar residues" evidence="2">
    <location>
        <begin position="505"/>
        <end position="529"/>
    </location>
</feature>
<feature type="region of interest" description="Disordered" evidence="2">
    <location>
        <begin position="1990"/>
        <end position="2059"/>
    </location>
</feature>
<dbReference type="InterPro" id="IPR058949">
    <property type="entry name" value="Zf-C2H2_ZNF451_1st"/>
</dbReference>
<feature type="compositionally biased region" description="Polar residues" evidence="2">
    <location>
        <begin position="1287"/>
        <end position="1303"/>
    </location>
</feature>
<dbReference type="SMART" id="SM00355">
    <property type="entry name" value="ZnF_C2H2"/>
    <property type="match status" value="4"/>
</dbReference>
<evidence type="ECO:0000259" key="3">
    <source>
        <dbReference type="PROSITE" id="PS50157"/>
    </source>
</evidence>
<feature type="compositionally biased region" description="Basic and acidic residues" evidence="2">
    <location>
        <begin position="2038"/>
        <end position="2056"/>
    </location>
</feature>